<keyword evidence="2" id="KW-0716">Sensory transduction</keyword>
<feature type="region of interest" description="Disordered" evidence="7">
    <location>
        <begin position="1"/>
        <end position="68"/>
    </location>
</feature>
<feature type="domain" description="PAS" evidence="8">
    <location>
        <begin position="285"/>
        <end position="334"/>
    </location>
</feature>
<dbReference type="SUPFAM" id="SSF55785">
    <property type="entry name" value="PYP-like sensor domain (PAS domain)"/>
    <property type="match status" value="1"/>
</dbReference>
<protein>
    <submittedName>
        <fullName evidence="9">Putative LOV domain-containing protein</fullName>
    </submittedName>
</protein>
<reference evidence="9" key="1">
    <citation type="journal article" date="2016" name="Proc. Natl. Acad. Sci. U.S.A.">
        <title>Functional and topological diversity of LOV domain photoreceptors.</title>
        <authorList>
            <person name="Glantz S.T."/>
            <person name="Carpenter E.J."/>
            <person name="Melkonian M."/>
            <person name="Gardner K.H."/>
            <person name="Boyden E.S."/>
            <person name="Wong G.K."/>
            <person name="Chow B.Y."/>
        </authorList>
    </citation>
    <scope>NUCLEOTIDE SEQUENCE</scope>
    <source>
        <strain evidence="9">UHLI_2015914</strain>
    </source>
</reference>
<feature type="region of interest" description="Disordered" evidence="7">
    <location>
        <begin position="206"/>
        <end position="275"/>
    </location>
</feature>
<dbReference type="InterPro" id="IPR035965">
    <property type="entry name" value="PAS-like_dom_sf"/>
</dbReference>
<evidence type="ECO:0000259" key="8">
    <source>
        <dbReference type="PROSITE" id="PS50112"/>
    </source>
</evidence>
<dbReference type="CDD" id="cd00130">
    <property type="entry name" value="PAS"/>
    <property type="match status" value="1"/>
</dbReference>
<dbReference type="GO" id="GO:0009881">
    <property type="term" value="F:photoreceptor activity"/>
    <property type="evidence" value="ECO:0007669"/>
    <property type="project" value="UniProtKB-KW"/>
</dbReference>
<evidence type="ECO:0000256" key="2">
    <source>
        <dbReference type="ARBA" id="ARBA00022606"/>
    </source>
</evidence>
<evidence type="ECO:0000256" key="1">
    <source>
        <dbReference type="ARBA" id="ARBA00022543"/>
    </source>
</evidence>
<feature type="compositionally biased region" description="Polar residues" evidence="7">
    <location>
        <begin position="1"/>
        <end position="35"/>
    </location>
</feature>
<dbReference type="GO" id="GO:0005634">
    <property type="term" value="C:nucleus"/>
    <property type="evidence" value="ECO:0007669"/>
    <property type="project" value="TreeGrafter"/>
</dbReference>
<evidence type="ECO:0000256" key="6">
    <source>
        <dbReference type="ARBA" id="ARBA00023170"/>
    </source>
</evidence>
<dbReference type="PANTHER" id="PTHR47429">
    <property type="entry name" value="PROTEIN TWIN LOV 1"/>
    <property type="match status" value="1"/>
</dbReference>
<dbReference type="GO" id="GO:0009637">
    <property type="term" value="P:response to blue light"/>
    <property type="evidence" value="ECO:0007669"/>
    <property type="project" value="UniProtKB-ARBA"/>
</dbReference>
<dbReference type="Pfam" id="PF13426">
    <property type="entry name" value="PAS_9"/>
    <property type="match status" value="1"/>
</dbReference>
<sequence length="548" mass="60504">MQGSEPSASQLMGDASSASLRHNSQRAAGCQNLNVKPQLPHTQRRTSLEVFGSSSTTATSLSSDGYHSGNSAHMGTYPLWGYDDNEQQQPNNIMQLFAAAKSELLCPVQTTAQKTSCADEISDMIVEDTQQMILELNPDEKVVFSGGQQQQDLHNSPIVEKVMKWEKSPEREELTEAVMAERAAEWGLVLKSDSVTGKICGVRTRKLSGDRSSSTGSGSRRRSSSNWTSEPGTSSTRTSMRTSTTSMCTSITSMRTSETSTRSSEASDTGSTNTSSMMRSLLPLLSQQLKDVLSKFEHAFVVSDATRREFPIIYASAGFFSLTGYSPQEVIGQNCWFLQGPGTDKKEVAKIRESIAAGKSFCGCILNYKKDGSRFWNLLSMAPIKSSDGGQVLKYIGMQVEVSKYTEGKREKMMRPNGLSESLIQYDSRLHEKAMESVAELAAVFQKQQHPTIVQIESQLSNVVEGMTMGDEAPRKTRRSSGFLSLLGFFRKSSSSHEKEHMDTREIVMKAHGLHYKVKRSNEICHQCLCHHSQTYSPKFCDHGSLTS</sequence>
<proteinExistence type="evidence at transcript level"/>
<evidence type="ECO:0000256" key="3">
    <source>
        <dbReference type="ARBA" id="ARBA00022630"/>
    </source>
</evidence>
<dbReference type="Gene3D" id="3.30.450.20">
    <property type="entry name" value="PAS domain"/>
    <property type="match status" value="1"/>
</dbReference>
<evidence type="ECO:0000256" key="4">
    <source>
        <dbReference type="ARBA" id="ARBA00022643"/>
    </source>
</evidence>
<keyword evidence="4" id="KW-0288">FMN</keyword>
<dbReference type="FunFam" id="3.30.450.20:FF:000036">
    <property type="entry name" value="Putative LOV domain-containing protein"/>
    <property type="match status" value="1"/>
</dbReference>
<keyword evidence="5" id="KW-0157">Chromophore</keyword>
<feature type="compositionally biased region" description="Low complexity" evidence="7">
    <location>
        <begin position="233"/>
        <end position="275"/>
    </location>
</feature>
<organism evidence="9">
    <name type="scientific">Sphagnum recurvum</name>
    <dbReference type="NCBI Taxonomy" id="81808"/>
    <lineage>
        <taxon>Eukaryota</taxon>
        <taxon>Viridiplantae</taxon>
        <taxon>Streptophyta</taxon>
        <taxon>Embryophyta</taxon>
        <taxon>Bryophyta</taxon>
        <taxon>Sphagnophytina</taxon>
        <taxon>Sphagnopsida</taxon>
        <taxon>Sphagnales</taxon>
        <taxon>Sphagnaceae</taxon>
        <taxon>Sphagnum</taxon>
    </lineage>
</organism>
<evidence type="ECO:0000313" key="9">
    <source>
        <dbReference type="EMBL" id="AML78862.1"/>
    </source>
</evidence>
<keyword evidence="6" id="KW-0675">Receptor</keyword>
<accession>A0A126X2D2</accession>
<keyword evidence="3" id="KW-0285">Flavoprotein</keyword>
<feature type="compositionally biased region" description="Low complexity" evidence="7">
    <location>
        <begin position="53"/>
        <end position="63"/>
    </location>
</feature>
<dbReference type="NCBIfam" id="TIGR00229">
    <property type="entry name" value="sensory_box"/>
    <property type="match status" value="1"/>
</dbReference>
<dbReference type="EMBL" id="KU701222">
    <property type="protein sequence ID" value="AML78862.1"/>
    <property type="molecule type" value="mRNA"/>
</dbReference>
<dbReference type="InterPro" id="IPR001610">
    <property type="entry name" value="PAC"/>
</dbReference>
<name>A0A126X2D2_9BRYO</name>
<dbReference type="SMART" id="SM00086">
    <property type="entry name" value="PAC"/>
    <property type="match status" value="1"/>
</dbReference>
<dbReference type="InterPro" id="IPR000014">
    <property type="entry name" value="PAS"/>
</dbReference>
<dbReference type="PROSITE" id="PS50112">
    <property type="entry name" value="PAS"/>
    <property type="match status" value="1"/>
</dbReference>
<keyword evidence="1" id="KW-0600">Photoreceptor protein</keyword>
<dbReference type="AlphaFoldDB" id="A0A126X2D2"/>
<evidence type="ECO:0000256" key="7">
    <source>
        <dbReference type="SAM" id="MobiDB-lite"/>
    </source>
</evidence>
<dbReference type="PANTHER" id="PTHR47429:SF8">
    <property type="entry name" value="PHOTOTROPIN-1-LIKE"/>
    <property type="match status" value="1"/>
</dbReference>
<evidence type="ECO:0000256" key="5">
    <source>
        <dbReference type="ARBA" id="ARBA00022991"/>
    </source>
</evidence>